<dbReference type="SUPFAM" id="SSF64288">
    <property type="entry name" value="Chorismate lyase-like"/>
    <property type="match status" value="1"/>
</dbReference>
<dbReference type="InterPro" id="IPR000524">
    <property type="entry name" value="Tscrpt_reg_HTH_GntR"/>
</dbReference>
<evidence type="ECO:0000313" key="7">
    <source>
        <dbReference type="Proteomes" id="UP000253772"/>
    </source>
</evidence>
<feature type="compositionally biased region" description="Polar residues" evidence="4">
    <location>
        <begin position="1"/>
        <end position="14"/>
    </location>
</feature>
<accession>A0A482IZK8</accession>
<dbReference type="GO" id="GO:0003700">
    <property type="term" value="F:DNA-binding transcription factor activity"/>
    <property type="evidence" value="ECO:0007669"/>
    <property type="project" value="InterPro"/>
</dbReference>
<keyword evidence="2" id="KW-0238">DNA-binding</keyword>
<dbReference type="InterPro" id="IPR036388">
    <property type="entry name" value="WH-like_DNA-bd_sf"/>
</dbReference>
<evidence type="ECO:0000256" key="1">
    <source>
        <dbReference type="ARBA" id="ARBA00023015"/>
    </source>
</evidence>
<evidence type="ECO:0000256" key="3">
    <source>
        <dbReference type="ARBA" id="ARBA00023163"/>
    </source>
</evidence>
<dbReference type="EMBL" id="CP037901">
    <property type="protein sequence ID" value="QBP13033.1"/>
    <property type="molecule type" value="Genomic_DNA"/>
</dbReference>
<dbReference type="PANTHER" id="PTHR44846">
    <property type="entry name" value="MANNOSYL-D-GLYCERATE TRANSPORT/METABOLISM SYSTEM REPRESSOR MNGR-RELATED"/>
    <property type="match status" value="1"/>
</dbReference>
<evidence type="ECO:0000313" key="6">
    <source>
        <dbReference type="EMBL" id="QBP13033.1"/>
    </source>
</evidence>
<dbReference type="GO" id="GO:0045892">
    <property type="term" value="P:negative regulation of DNA-templated transcription"/>
    <property type="evidence" value="ECO:0007669"/>
    <property type="project" value="TreeGrafter"/>
</dbReference>
<dbReference type="PROSITE" id="PS50949">
    <property type="entry name" value="HTH_GNTR"/>
    <property type="match status" value="1"/>
</dbReference>
<proteinExistence type="predicted"/>
<dbReference type="Gene3D" id="3.40.1410.10">
    <property type="entry name" value="Chorismate lyase-like"/>
    <property type="match status" value="1"/>
</dbReference>
<reference evidence="6 7" key="1">
    <citation type="submission" date="2019-03" db="EMBL/GenBank/DDBJ databases">
        <title>Comparative insights into the high quality Complete genome sequence of highly metal resistant Cupriavidus metallidurans strain BS1 isolated from a gold-copper mine.</title>
        <authorList>
            <person name="Mazhar H.S."/>
            <person name="Rensing C."/>
        </authorList>
    </citation>
    <scope>NUCLEOTIDE SEQUENCE [LARGE SCALE GENOMIC DNA]</scope>
    <source>
        <strain evidence="6 7">BS1</strain>
    </source>
</reference>
<dbReference type="InterPro" id="IPR028978">
    <property type="entry name" value="Chorismate_lyase_/UTRA_dom_sf"/>
</dbReference>
<protein>
    <submittedName>
        <fullName evidence="6">GntR family transcriptional regulator</fullName>
    </submittedName>
</protein>
<sequence>MSPVTANTSANDNSVLGEDGTDGVTRYRQLASVIRHKIVSGEYPIGHQLPTVDAMAQSHGIAKVTVRQAFALLAEEGLISSQRGRGTHVIKAPSGFDERLRAAINDDAVGAADLEIRILEKRDGVSLPTALSRFGKAHDTYAMVRKLHIQDGAPFCAIEMYVATSVYARFPRGGERRHKLVQLLRQVVGDRMGATYMTLTVEPADYVLVRDLGYIFGAPVAKMARSILDVDGNVLMAGFFWYRGDRFVLDVALPATLSEHYPELTIPEARR</sequence>
<dbReference type="Pfam" id="PF07702">
    <property type="entry name" value="UTRA"/>
    <property type="match status" value="1"/>
</dbReference>
<dbReference type="CDD" id="cd07377">
    <property type="entry name" value="WHTH_GntR"/>
    <property type="match status" value="1"/>
</dbReference>
<dbReference type="SUPFAM" id="SSF46785">
    <property type="entry name" value="Winged helix' DNA-binding domain"/>
    <property type="match status" value="1"/>
</dbReference>
<dbReference type="Pfam" id="PF00392">
    <property type="entry name" value="GntR"/>
    <property type="match status" value="1"/>
</dbReference>
<dbReference type="InterPro" id="IPR011663">
    <property type="entry name" value="UTRA"/>
</dbReference>
<dbReference type="InterPro" id="IPR050679">
    <property type="entry name" value="Bact_HTH_transcr_reg"/>
</dbReference>
<feature type="domain" description="HTH gntR-type" evidence="5">
    <location>
        <begin position="24"/>
        <end position="92"/>
    </location>
</feature>
<keyword evidence="1" id="KW-0805">Transcription regulation</keyword>
<dbReference type="Gene3D" id="1.10.10.10">
    <property type="entry name" value="Winged helix-like DNA-binding domain superfamily/Winged helix DNA-binding domain"/>
    <property type="match status" value="1"/>
</dbReference>
<dbReference type="OrthoDB" id="8582866at2"/>
<name>A0A482IZK8_9BURK</name>
<dbReference type="SMART" id="SM00345">
    <property type="entry name" value="HTH_GNTR"/>
    <property type="match status" value="1"/>
</dbReference>
<feature type="region of interest" description="Disordered" evidence="4">
    <location>
        <begin position="1"/>
        <end position="21"/>
    </location>
</feature>
<dbReference type="Proteomes" id="UP000253772">
    <property type="component" value="Chromosome c2"/>
</dbReference>
<dbReference type="GO" id="GO:0003677">
    <property type="term" value="F:DNA binding"/>
    <property type="evidence" value="ECO:0007669"/>
    <property type="project" value="UniProtKB-KW"/>
</dbReference>
<gene>
    <name evidence="6" type="ORF">DDF84_025635</name>
</gene>
<dbReference type="RefSeq" id="WP_024570964.1">
    <property type="nucleotide sequence ID" value="NZ_CP037901.1"/>
</dbReference>
<keyword evidence="3" id="KW-0804">Transcription</keyword>
<organism evidence="6 7">
    <name type="scientific">Cupriavidus metallidurans</name>
    <dbReference type="NCBI Taxonomy" id="119219"/>
    <lineage>
        <taxon>Bacteria</taxon>
        <taxon>Pseudomonadati</taxon>
        <taxon>Pseudomonadota</taxon>
        <taxon>Betaproteobacteria</taxon>
        <taxon>Burkholderiales</taxon>
        <taxon>Burkholderiaceae</taxon>
        <taxon>Cupriavidus</taxon>
    </lineage>
</organism>
<dbReference type="InterPro" id="IPR036390">
    <property type="entry name" value="WH_DNA-bd_sf"/>
</dbReference>
<evidence type="ECO:0000256" key="2">
    <source>
        <dbReference type="ARBA" id="ARBA00023125"/>
    </source>
</evidence>
<evidence type="ECO:0000259" key="5">
    <source>
        <dbReference type="PROSITE" id="PS50949"/>
    </source>
</evidence>
<evidence type="ECO:0000256" key="4">
    <source>
        <dbReference type="SAM" id="MobiDB-lite"/>
    </source>
</evidence>
<dbReference type="AlphaFoldDB" id="A0A482IZK8"/>
<dbReference type="PANTHER" id="PTHR44846:SF17">
    <property type="entry name" value="GNTR-FAMILY TRANSCRIPTIONAL REGULATOR"/>
    <property type="match status" value="1"/>
</dbReference>